<reference evidence="2 3" key="1">
    <citation type="submission" date="2019-03" db="EMBL/GenBank/DDBJ databases">
        <title>Genome sequence of Sphingomonas sp. 17J27-24.</title>
        <authorList>
            <person name="Kim M."/>
            <person name="Maeng S."/>
            <person name="Sathiyaraj S."/>
        </authorList>
    </citation>
    <scope>NUCLEOTIDE SEQUENCE [LARGE SCALE GENOMIC DNA]</scope>
    <source>
        <strain evidence="2 3">17J27-24</strain>
    </source>
</reference>
<evidence type="ECO:0000313" key="2">
    <source>
        <dbReference type="EMBL" id="TFI57980.1"/>
    </source>
</evidence>
<dbReference type="InterPro" id="IPR016071">
    <property type="entry name" value="Staphylococal_nuclease_OB-fold"/>
</dbReference>
<keyword evidence="3" id="KW-1185">Reference proteome</keyword>
<dbReference type="Proteomes" id="UP000298213">
    <property type="component" value="Unassembled WGS sequence"/>
</dbReference>
<evidence type="ECO:0000259" key="1">
    <source>
        <dbReference type="PROSITE" id="PS50830"/>
    </source>
</evidence>
<dbReference type="RefSeq" id="WP_135087208.1">
    <property type="nucleotide sequence ID" value="NZ_SPDV01000021.1"/>
</dbReference>
<evidence type="ECO:0000313" key="3">
    <source>
        <dbReference type="Proteomes" id="UP000298213"/>
    </source>
</evidence>
<comment type="caution">
    <text evidence="2">The sequence shown here is derived from an EMBL/GenBank/DDBJ whole genome shotgun (WGS) entry which is preliminary data.</text>
</comment>
<feature type="domain" description="TNase-like" evidence="1">
    <location>
        <begin position="53"/>
        <end position="149"/>
    </location>
</feature>
<organism evidence="2 3">
    <name type="scientific">Sphingomonas parva</name>
    <dbReference type="NCBI Taxonomy" id="2555898"/>
    <lineage>
        <taxon>Bacteria</taxon>
        <taxon>Pseudomonadati</taxon>
        <taxon>Pseudomonadota</taxon>
        <taxon>Alphaproteobacteria</taxon>
        <taxon>Sphingomonadales</taxon>
        <taxon>Sphingomonadaceae</taxon>
        <taxon>Sphingomonas</taxon>
    </lineage>
</organism>
<gene>
    <name evidence="2" type="ORF">E2493_12350</name>
</gene>
<dbReference type="InterPro" id="IPR035437">
    <property type="entry name" value="SNase_OB-fold_sf"/>
</dbReference>
<dbReference type="Pfam" id="PF00565">
    <property type="entry name" value="SNase"/>
    <property type="match status" value="1"/>
</dbReference>
<dbReference type="OrthoDB" id="7469880at2"/>
<dbReference type="Gene3D" id="2.40.50.90">
    <property type="match status" value="1"/>
</dbReference>
<accession>A0A4Y8ZPN7</accession>
<protein>
    <submittedName>
        <fullName evidence="2">Thermonuclease family protein</fullName>
    </submittedName>
</protein>
<dbReference type="PROSITE" id="PS50830">
    <property type="entry name" value="TNASE_3"/>
    <property type="match status" value="1"/>
</dbReference>
<sequence length="160" mass="18052">MSNFPFGGRASRRRRRGAVRLMVLAGVLLGLTAYGTPWLEHEWIDIPGLGTRPETAQAAVRVIDGDTFVYGEERIRIADIDTPELRGRCPEEKALARRATRRLDDLLAAGPFELHRVGRDEDRYGRKLRVVTRDGRSLGDVLVSEGLARTWSGRREPWCV</sequence>
<name>A0A4Y8ZPN7_9SPHN</name>
<dbReference type="AlphaFoldDB" id="A0A4Y8ZPN7"/>
<dbReference type="SMART" id="SM00318">
    <property type="entry name" value="SNc"/>
    <property type="match status" value="1"/>
</dbReference>
<dbReference type="SUPFAM" id="SSF50199">
    <property type="entry name" value="Staphylococcal nuclease"/>
    <property type="match status" value="1"/>
</dbReference>
<proteinExistence type="predicted"/>
<dbReference type="EMBL" id="SPDV01000021">
    <property type="protein sequence ID" value="TFI57980.1"/>
    <property type="molecule type" value="Genomic_DNA"/>
</dbReference>